<evidence type="ECO:0000313" key="4">
    <source>
        <dbReference type="Proteomes" id="UP000029228"/>
    </source>
</evidence>
<name>A0A090RTC5_9VIBR</name>
<dbReference type="InterPro" id="IPR050153">
    <property type="entry name" value="Metal_Ion_Import_ABC"/>
</dbReference>
<keyword evidence="4" id="KW-1185">Reference proteome</keyword>
<comment type="caution">
    <text evidence="3">The sequence shown here is derived from an EMBL/GenBank/DDBJ whole genome shotgun (WGS) entry which is preliminary data.</text>
</comment>
<dbReference type="EMBL" id="BBMR01000001">
    <property type="protein sequence ID" value="GAL17454.1"/>
    <property type="molecule type" value="Genomic_DNA"/>
</dbReference>
<sequence>MEQLQRVGMAEKAQRRMGQLSGGEQQRVLFAQALLDAPKLIFLDEPTTGMDEQGVQFIEKLISELVAEQRTLVAVLHDASTVLTLPNPLVHIVNRGLLRSGLASELLQADQLSTLYQPNYITKSEVA</sequence>
<dbReference type="Gene3D" id="3.40.50.300">
    <property type="entry name" value="P-loop containing nucleotide triphosphate hydrolases"/>
    <property type="match status" value="1"/>
</dbReference>
<dbReference type="InterPro" id="IPR027417">
    <property type="entry name" value="P-loop_NTPase"/>
</dbReference>
<dbReference type="GO" id="GO:0005524">
    <property type="term" value="F:ATP binding"/>
    <property type="evidence" value="ECO:0007669"/>
    <property type="project" value="UniProtKB-KW"/>
</dbReference>
<accession>A0A090RTC5</accession>
<dbReference type="PANTHER" id="PTHR42734">
    <property type="entry name" value="METAL TRANSPORT SYSTEM ATP-BINDING PROTEIN TM_0124-RELATED"/>
    <property type="match status" value="1"/>
</dbReference>
<dbReference type="AlphaFoldDB" id="A0A090RTC5"/>
<dbReference type="STRING" id="990268.JCM19235_6003"/>
<evidence type="ECO:0000256" key="1">
    <source>
        <dbReference type="ARBA" id="ARBA00022448"/>
    </source>
</evidence>
<keyword evidence="3" id="KW-0547">Nucleotide-binding</keyword>
<dbReference type="Proteomes" id="UP000029228">
    <property type="component" value="Unassembled WGS sequence"/>
</dbReference>
<organism evidence="3 4">
    <name type="scientific">Vibrio maritimus</name>
    <dbReference type="NCBI Taxonomy" id="990268"/>
    <lineage>
        <taxon>Bacteria</taxon>
        <taxon>Pseudomonadati</taxon>
        <taxon>Pseudomonadota</taxon>
        <taxon>Gammaproteobacteria</taxon>
        <taxon>Vibrionales</taxon>
        <taxon>Vibrionaceae</taxon>
        <taxon>Vibrio</taxon>
    </lineage>
</organism>
<keyword evidence="3" id="KW-0067">ATP-binding</keyword>
<feature type="domain" description="ABC transporter" evidence="2">
    <location>
        <begin position="3"/>
        <end position="48"/>
    </location>
</feature>
<dbReference type="SUPFAM" id="SSF52540">
    <property type="entry name" value="P-loop containing nucleoside triphosphate hydrolases"/>
    <property type="match status" value="1"/>
</dbReference>
<dbReference type="PANTHER" id="PTHR42734:SF7">
    <property type="entry name" value="ATP-BINDING COMPONENT OF ABC TRANSPORTER-RELATED"/>
    <property type="match status" value="1"/>
</dbReference>
<dbReference type="GO" id="GO:0016887">
    <property type="term" value="F:ATP hydrolysis activity"/>
    <property type="evidence" value="ECO:0007669"/>
    <property type="project" value="InterPro"/>
</dbReference>
<evidence type="ECO:0000259" key="2">
    <source>
        <dbReference type="Pfam" id="PF00005"/>
    </source>
</evidence>
<gene>
    <name evidence="3" type="ORF">JCM19235_6003</name>
</gene>
<dbReference type="Pfam" id="PF00005">
    <property type="entry name" value="ABC_tran"/>
    <property type="match status" value="1"/>
</dbReference>
<evidence type="ECO:0000313" key="3">
    <source>
        <dbReference type="EMBL" id="GAL17454.1"/>
    </source>
</evidence>
<keyword evidence="1" id="KW-0813">Transport</keyword>
<dbReference type="InterPro" id="IPR003439">
    <property type="entry name" value="ABC_transporter-like_ATP-bd"/>
</dbReference>
<proteinExistence type="predicted"/>
<protein>
    <submittedName>
        <fullName evidence="3">ABC transporter in pyoverdin gene cluster ATP-binding component</fullName>
    </submittedName>
</protein>
<reference evidence="3 4" key="1">
    <citation type="submission" date="2014-09" db="EMBL/GenBank/DDBJ databases">
        <title>Vibrio maritimus JCM 19235. (C45) whole genome shotgun sequence.</title>
        <authorList>
            <person name="Sawabe T."/>
            <person name="Meirelles P."/>
            <person name="Nakanishi M."/>
            <person name="Sayaka M."/>
            <person name="Hattori M."/>
            <person name="Ohkuma M."/>
        </authorList>
    </citation>
    <scope>NUCLEOTIDE SEQUENCE [LARGE SCALE GENOMIC DNA]</scope>
    <source>
        <strain evidence="4">JCM19235</strain>
    </source>
</reference>